<evidence type="ECO:0000313" key="1">
    <source>
        <dbReference type="EMBL" id="KAI3362649.1"/>
    </source>
</evidence>
<dbReference type="EMBL" id="CM041544">
    <property type="protein sequence ID" value="KAI3362649.1"/>
    <property type="molecule type" value="Genomic_DNA"/>
</dbReference>
<evidence type="ECO:0000313" key="2">
    <source>
        <dbReference type="Proteomes" id="UP000831701"/>
    </source>
</evidence>
<name>A0ACB8W4U1_9TELE</name>
<proteinExistence type="predicted"/>
<dbReference type="Proteomes" id="UP000831701">
    <property type="component" value="Chromosome 14"/>
</dbReference>
<reference evidence="1" key="1">
    <citation type="submission" date="2022-04" db="EMBL/GenBank/DDBJ databases">
        <title>Jade perch genome.</title>
        <authorList>
            <person name="Chao B."/>
        </authorList>
    </citation>
    <scope>NUCLEOTIDE SEQUENCE</scope>
    <source>
        <strain evidence="1">CB-2022</strain>
    </source>
</reference>
<keyword evidence="2" id="KW-1185">Reference proteome</keyword>
<organism evidence="1 2">
    <name type="scientific">Scortum barcoo</name>
    <name type="common">barcoo grunter</name>
    <dbReference type="NCBI Taxonomy" id="214431"/>
    <lineage>
        <taxon>Eukaryota</taxon>
        <taxon>Metazoa</taxon>
        <taxon>Chordata</taxon>
        <taxon>Craniata</taxon>
        <taxon>Vertebrata</taxon>
        <taxon>Euteleostomi</taxon>
        <taxon>Actinopterygii</taxon>
        <taxon>Neopterygii</taxon>
        <taxon>Teleostei</taxon>
        <taxon>Neoteleostei</taxon>
        <taxon>Acanthomorphata</taxon>
        <taxon>Eupercaria</taxon>
        <taxon>Centrarchiformes</taxon>
        <taxon>Terapontoidei</taxon>
        <taxon>Terapontidae</taxon>
        <taxon>Scortum</taxon>
    </lineage>
</organism>
<protein>
    <submittedName>
        <fullName evidence="1">Uncharacterized protein</fullName>
    </submittedName>
</protein>
<comment type="caution">
    <text evidence="1">The sequence shown here is derived from an EMBL/GenBank/DDBJ whole genome shotgun (WGS) entry which is preliminary data.</text>
</comment>
<gene>
    <name evidence="1" type="ORF">L3Q82_001629</name>
</gene>
<sequence>MGKTKELSKDTRNKIVDLHKAGMGYRTIGKQLGVVIVDGTPQPSSPLALPGKLTFLLQLCCSRLRGAFTQCTSLSPSETYQRKHEKPMLSNHRSECVCCLGSQFRRGAGVLDMVFESPFQLFTCGYDTFIRLWDLRLSPRKSVMEWEEPHDSALYCIQTDGNHMIASGSSYYGVVRLWDKRKTDCLQFFQLSSDLLKEPIAIREVTTFMNGPMAGRESDAKLVCQGVNNQSYICESGHCCGETQCCNYYYELWWFWLVWTLIIILTCCCVCQHWRSKQRFQQQRRQNEINLIAYREAHNNSQLPLYLRFLPTYLLPAYEEVVDRPVTPPPPYTPLQSVPPPTDPTEVSSCPHTAISAPGDADAALPATPEVTQTHLHSTYNPNKDSTPGRYRRFTGDSGIEVCDGQELWDQHSFLEREEETEEEAAGQMEDPCEHYRPQPCEHSHFSDAVTHENTDGPTAVVTESQSLR</sequence>
<accession>A0ACB8W4U1</accession>